<evidence type="ECO:0000313" key="1">
    <source>
        <dbReference type="EMBL" id="MCS7480745.1"/>
    </source>
</evidence>
<sequence>MMTSYGFRVFELNATPVRKMHRIAFTDPEPDGLHSTIRETLEDRVSGDGEANKDKGSFTRFDRVDSNAWGILVTVSGGYYGEPGEVVDVANRRRSRRISSTDAVLRESRVLMLVPPYGDAGLIIAETRGRSHLTANVLTALNNDFKDRGLKLRTVTDLADEHAWSRFLDSEEIGIRSVELVQNTRSSDRTNFTGENVRRSTLRIDLEDGTDLKSRLSAAVNALRGTREPPNLAGMIGLAHYRDEDFDEERIIAVVDGRDRTIRISSGWPSFTYAIDGDDRPTDQEFVDEACNVASTTFPALNVELAVNWRPTLGE</sequence>
<accession>A0A9X2VQ32</accession>
<protein>
    <submittedName>
        <fullName evidence="1">Uncharacterized protein</fullName>
    </submittedName>
</protein>
<gene>
    <name evidence="1" type="ORF">NZH93_28140</name>
</gene>
<dbReference type="RefSeq" id="WP_259626239.1">
    <property type="nucleotide sequence ID" value="NZ_JANYMP010000015.1"/>
</dbReference>
<comment type="caution">
    <text evidence="1">The sequence shown here is derived from an EMBL/GenBank/DDBJ whole genome shotgun (WGS) entry which is preliminary data.</text>
</comment>
<dbReference type="EMBL" id="JANYMP010000015">
    <property type="protein sequence ID" value="MCS7480745.1"/>
    <property type="molecule type" value="Genomic_DNA"/>
</dbReference>
<name>A0A9X2VQ32_9PSEU</name>
<proteinExistence type="predicted"/>
<dbReference type="Proteomes" id="UP001141259">
    <property type="component" value="Unassembled WGS sequence"/>
</dbReference>
<dbReference type="AlphaFoldDB" id="A0A9X2VQ32"/>
<keyword evidence="2" id="KW-1185">Reference proteome</keyword>
<organism evidence="1 2">
    <name type="scientific">Umezawaea endophytica</name>
    <dbReference type="NCBI Taxonomy" id="1654476"/>
    <lineage>
        <taxon>Bacteria</taxon>
        <taxon>Bacillati</taxon>
        <taxon>Actinomycetota</taxon>
        <taxon>Actinomycetes</taxon>
        <taxon>Pseudonocardiales</taxon>
        <taxon>Pseudonocardiaceae</taxon>
        <taxon>Umezawaea</taxon>
    </lineage>
</organism>
<reference evidence="1" key="1">
    <citation type="submission" date="2022-08" db="EMBL/GenBank/DDBJ databases">
        <authorList>
            <person name="Tistechok S."/>
            <person name="Samborskyy M."/>
            <person name="Roman I."/>
        </authorList>
    </citation>
    <scope>NUCLEOTIDE SEQUENCE</scope>
    <source>
        <strain evidence="1">DSM 103496</strain>
    </source>
</reference>
<evidence type="ECO:0000313" key="2">
    <source>
        <dbReference type="Proteomes" id="UP001141259"/>
    </source>
</evidence>